<accession>A0A4Z0JQS3</accession>
<keyword evidence="1" id="KW-0812">Transmembrane</keyword>
<dbReference type="Proteomes" id="UP000298021">
    <property type="component" value="Unassembled WGS sequence"/>
</dbReference>
<organism evidence="2 3">
    <name type="scientific">Companilactobacillus suantsaicola</name>
    <dbReference type="NCBI Taxonomy" id="2487723"/>
    <lineage>
        <taxon>Bacteria</taxon>
        <taxon>Bacillati</taxon>
        <taxon>Bacillota</taxon>
        <taxon>Bacilli</taxon>
        <taxon>Lactobacillales</taxon>
        <taxon>Lactobacillaceae</taxon>
        <taxon>Companilactobacillus</taxon>
    </lineage>
</organism>
<dbReference type="EMBL" id="RKLY01000001">
    <property type="protein sequence ID" value="TGD25379.1"/>
    <property type="molecule type" value="Genomic_DNA"/>
</dbReference>
<evidence type="ECO:0000256" key="1">
    <source>
        <dbReference type="SAM" id="Phobius"/>
    </source>
</evidence>
<keyword evidence="1" id="KW-0472">Membrane</keyword>
<name>A0A4Z0JQS3_9LACO</name>
<protein>
    <submittedName>
        <fullName evidence="2">Uncharacterized protein</fullName>
    </submittedName>
</protein>
<feature type="transmembrane region" description="Helical" evidence="1">
    <location>
        <begin position="16"/>
        <end position="33"/>
    </location>
</feature>
<dbReference type="RefSeq" id="WP_135370988.1">
    <property type="nucleotide sequence ID" value="NZ_RKLY01000001.1"/>
</dbReference>
<reference evidence="2 3" key="1">
    <citation type="submission" date="2018-10" db="EMBL/GenBank/DDBJ databases">
        <title>Lactobacillus sp. R7 and Lactobacillus sp. R19 isolated from fermented mustard green product of Taiwan.</title>
        <authorList>
            <person name="Lin S.-T."/>
        </authorList>
    </citation>
    <scope>NUCLEOTIDE SEQUENCE [LARGE SCALE GENOMIC DNA]</scope>
    <source>
        <strain evidence="2 3">BCRC 81127</strain>
    </source>
</reference>
<gene>
    <name evidence="2" type="ORF">EGT49_00435</name>
</gene>
<keyword evidence="1" id="KW-1133">Transmembrane helix</keyword>
<dbReference type="AlphaFoldDB" id="A0A4Z0JQS3"/>
<feature type="transmembrane region" description="Helical" evidence="1">
    <location>
        <begin position="39"/>
        <end position="55"/>
    </location>
</feature>
<comment type="caution">
    <text evidence="2">The sequence shown here is derived from an EMBL/GenBank/DDBJ whole genome shotgun (WGS) entry which is preliminary data.</text>
</comment>
<dbReference type="OrthoDB" id="2316276at2"/>
<sequence length="179" mass="20897">MTDSIEFGNKINRRPLIVSFLLSLIVGSIFLAINLKLALGLFLLILGFMLLWYYPTNLRTLFGHWQVEKHGISYYKMHSYRDRLKMVLLPDKTDFQFISFSQVHKYHVVEGNHKYTSADILTINPAKQSLLPWKRKAFYLELEIKNGTIDLDLSSSQRRDSNTLFRLSNVLKIIDSKIN</sequence>
<keyword evidence="3" id="KW-1185">Reference proteome</keyword>
<proteinExistence type="predicted"/>
<evidence type="ECO:0000313" key="3">
    <source>
        <dbReference type="Proteomes" id="UP000298021"/>
    </source>
</evidence>
<evidence type="ECO:0000313" key="2">
    <source>
        <dbReference type="EMBL" id="TGD25379.1"/>
    </source>
</evidence>